<accession>C9KMK1</accession>
<organism evidence="1 2">
    <name type="scientific">Mitsuokella multacida DSM 20544</name>
    <dbReference type="NCBI Taxonomy" id="500635"/>
    <lineage>
        <taxon>Bacteria</taxon>
        <taxon>Bacillati</taxon>
        <taxon>Bacillota</taxon>
        <taxon>Negativicutes</taxon>
        <taxon>Selenomonadales</taxon>
        <taxon>Selenomonadaceae</taxon>
        <taxon>Mitsuokella</taxon>
    </lineage>
</organism>
<reference evidence="1" key="1">
    <citation type="submission" date="2009-09" db="EMBL/GenBank/DDBJ databases">
        <authorList>
            <person name="Weinstock G."/>
            <person name="Sodergren E."/>
            <person name="Clifton S."/>
            <person name="Fulton L."/>
            <person name="Fulton B."/>
            <person name="Courtney L."/>
            <person name="Fronick C."/>
            <person name="Harrison M."/>
            <person name="Strong C."/>
            <person name="Farmer C."/>
            <person name="Delahaunty K."/>
            <person name="Markovic C."/>
            <person name="Hall O."/>
            <person name="Minx P."/>
            <person name="Tomlinson C."/>
            <person name="Mitreva M."/>
            <person name="Nelson J."/>
            <person name="Hou S."/>
            <person name="Wollam A."/>
            <person name="Pepin K.H."/>
            <person name="Johnson M."/>
            <person name="Bhonagiri V."/>
            <person name="Nash W.E."/>
            <person name="Warren W."/>
            <person name="Chinwalla A."/>
            <person name="Mardis E.R."/>
            <person name="Wilson R.K."/>
        </authorList>
    </citation>
    <scope>NUCLEOTIDE SEQUENCE [LARGE SCALE GENOMIC DNA]</scope>
    <source>
        <strain evidence="1">DSM 20544</strain>
    </source>
</reference>
<gene>
    <name evidence="1" type="ORF">MITSMUL_04437</name>
</gene>
<protein>
    <submittedName>
        <fullName evidence="1">Uncharacterized protein</fullName>
    </submittedName>
</protein>
<proteinExistence type="predicted"/>
<dbReference type="AlphaFoldDB" id="C9KMK1"/>
<sequence length="81" mass="9288">MSSTDDNLLLRGQDLDRFLPSFFVDRKDLRWESFRLFTGLYLWCGDLFRLEAWSDCPQGCAPTRSGFAGDDGTPRQAAKLH</sequence>
<name>C9KMK1_9FIRM</name>
<evidence type="ECO:0000313" key="1">
    <source>
        <dbReference type="EMBL" id="EEX68908.1"/>
    </source>
</evidence>
<dbReference type="STRING" id="500635.MITSMUL_04437"/>
<comment type="caution">
    <text evidence="1">The sequence shown here is derived from an EMBL/GenBank/DDBJ whole genome shotgun (WGS) entry which is preliminary data.</text>
</comment>
<dbReference type="HOGENOM" id="CLU_2570026_0_0_9"/>
<dbReference type="EMBL" id="ABWK02000014">
    <property type="protein sequence ID" value="EEX68908.1"/>
    <property type="molecule type" value="Genomic_DNA"/>
</dbReference>
<keyword evidence="2" id="KW-1185">Reference proteome</keyword>
<evidence type="ECO:0000313" key="2">
    <source>
        <dbReference type="Proteomes" id="UP000003671"/>
    </source>
</evidence>
<dbReference type="Proteomes" id="UP000003671">
    <property type="component" value="Unassembled WGS sequence"/>
</dbReference>